<name>A0A699IHW4_TANCI</name>
<evidence type="ECO:0008006" key="3">
    <source>
        <dbReference type="Google" id="ProtNLM"/>
    </source>
</evidence>
<sequence length="347" mass="39634">TDGQSERTIQMLKDMLRACVLDFRKGWDRDLPLVEFSYNNSYHSIMEAAPFEALYGRKCRSPIYWAKVRDSQLIGQRSSMRQLKRSFKSRAIFKLSVIVKRATQTPLEFQVGDKSNHVLNLKNCLFDETLAIPLVEIQIDDKLYFIEEPVEIMDREVKRLKQSHIPIVKVRCNSRRGFEFTWEREDQMQKKQGHFRSDCPKLKDQNHGNKAGNKNGVGEASGKAYVLGGGDANPDLNVVKGSFLLNYHYAFVLFDSGVDRSFMSSTFSTFLDIIPDTLDASYAVELAYGRVSETNTVLRGCTFGLLGHPFNINLMTLELGSFDVIIDMDWLANHHAVIVCDEKIVRI</sequence>
<dbReference type="GO" id="GO:0003676">
    <property type="term" value="F:nucleic acid binding"/>
    <property type="evidence" value="ECO:0007669"/>
    <property type="project" value="InterPro"/>
</dbReference>
<comment type="caution">
    <text evidence="2">The sequence shown here is derived from an EMBL/GenBank/DDBJ whole genome shotgun (WGS) entry which is preliminary data.</text>
</comment>
<feature type="non-terminal residue" evidence="2">
    <location>
        <position position="347"/>
    </location>
</feature>
<reference evidence="2" key="1">
    <citation type="journal article" date="2019" name="Sci. Rep.">
        <title>Draft genome of Tanacetum cinerariifolium, the natural source of mosquito coil.</title>
        <authorList>
            <person name="Yamashiro T."/>
            <person name="Shiraishi A."/>
            <person name="Satake H."/>
            <person name="Nakayama K."/>
        </authorList>
    </citation>
    <scope>NUCLEOTIDE SEQUENCE</scope>
</reference>
<dbReference type="InterPro" id="IPR036397">
    <property type="entry name" value="RNaseH_sf"/>
</dbReference>
<feature type="compositionally biased region" description="Basic and acidic residues" evidence="1">
    <location>
        <begin position="193"/>
        <end position="207"/>
    </location>
</feature>
<accession>A0A699IHW4</accession>
<evidence type="ECO:0000256" key="1">
    <source>
        <dbReference type="SAM" id="MobiDB-lite"/>
    </source>
</evidence>
<protein>
    <recommendedName>
        <fullName evidence="3">Reverse transcriptase domain-containing protein</fullName>
    </recommendedName>
</protein>
<evidence type="ECO:0000313" key="2">
    <source>
        <dbReference type="EMBL" id="GEZ50265.1"/>
    </source>
</evidence>
<dbReference type="Gene3D" id="3.30.420.10">
    <property type="entry name" value="Ribonuclease H-like superfamily/Ribonuclease H"/>
    <property type="match status" value="1"/>
</dbReference>
<dbReference type="InterPro" id="IPR012337">
    <property type="entry name" value="RNaseH-like_sf"/>
</dbReference>
<dbReference type="InterPro" id="IPR021109">
    <property type="entry name" value="Peptidase_aspartic_dom_sf"/>
</dbReference>
<gene>
    <name evidence="2" type="ORF">Tci_522238</name>
</gene>
<dbReference type="CDD" id="cd00303">
    <property type="entry name" value="retropepsin_like"/>
    <property type="match status" value="1"/>
</dbReference>
<dbReference type="PANTHER" id="PTHR15503:SF45">
    <property type="entry name" value="RNA-DIRECTED DNA POLYMERASE HOMOLOG"/>
    <property type="match status" value="1"/>
</dbReference>
<proteinExistence type="predicted"/>
<organism evidence="2">
    <name type="scientific">Tanacetum cinerariifolium</name>
    <name type="common">Dalmatian daisy</name>
    <name type="synonym">Chrysanthemum cinerariifolium</name>
    <dbReference type="NCBI Taxonomy" id="118510"/>
    <lineage>
        <taxon>Eukaryota</taxon>
        <taxon>Viridiplantae</taxon>
        <taxon>Streptophyta</taxon>
        <taxon>Embryophyta</taxon>
        <taxon>Tracheophyta</taxon>
        <taxon>Spermatophyta</taxon>
        <taxon>Magnoliopsida</taxon>
        <taxon>eudicotyledons</taxon>
        <taxon>Gunneridae</taxon>
        <taxon>Pentapetalae</taxon>
        <taxon>asterids</taxon>
        <taxon>campanulids</taxon>
        <taxon>Asterales</taxon>
        <taxon>Asteraceae</taxon>
        <taxon>Asteroideae</taxon>
        <taxon>Anthemideae</taxon>
        <taxon>Anthemidinae</taxon>
        <taxon>Tanacetum</taxon>
    </lineage>
</organism>
<dbReference type="Pfam" id="PF08284">
    <property type="entry name" value="RVP_2"/>
    <property type="match status" value="1"/>
</dbReference>
<dbReference type="SUPFAM" id="SSF53098">
    <property type="entry name" value="Ribonuclease H-like"/>
    <property type="match status" value="1"/>
</dbReference>
<dbReference type="EMBL" id="BKCJ010286787">
    <property type="protein sequence ID" value="GEZ50265.1"/>
    <property type="molecule type" value="Genomic_DNA"/>
</dbReference>
<dbReference type="PANTHER" id="PTHR15503">
    <property type="entry name" value="LDOC1 RELATED"/>
    <property type="match status" value="1"/>
</dbReference>
<dbReference type="AlphaFoldDB" id="A0A699IHW4"/>
<feature type="non-terminal residue" evidence="2">
    <location>
        <position position="1"/>
    </location>
</feature>
<dbReference type="Gene3D" id="2.40.70.10">
    <property type="entry name" value="Acid Proteases"/>
    <property type="match status" value="1"/>
</dbReference>
<dbReference type="InterPro" id="IPR032567">
    <property type="entry name" value="RTL1-rel"/>
</dbReference>
<feature type="region of interest" description="Disordered" evidence="1">
    <location>
        <begin position="193"/>
        <end position="216"/>
    </location>
</feature>